<dbReference type="InterPro" id="IPR023637">
    <property type="entry name" value="Urocanase-like"/>
</dbReference>
<dbReference type="InterPro" id="IPR035400">
    <property type="entry name" value="Urocanase_N"/>
</dbReference>
<comment type="cofactor">
    <cofactor evidence="1">
        <name>NAD(+)</name>
        <dbReference type="ChEBI" id="CHEBI:57540"/>
    </cofactor>
</comment>
<evidence type="ECO:0000256" key="9">
    <source>
        <dbReference type="ARBA" id="ARBA00047623"/>
    </source>
</evidence>
<dbReference type="AlphaFoldDB" id="A0A183A8Y8"/>
<dbReference type="InterPro" id="IPR038364">
    <property type="entry name" value="Urocanase_central_sf"/>
</dbReference>
<keyword evidence="6" id="KW-0520">NAD</keyword>
<comment type="similarity">
    <text evidence="3">Belongs to the urocanase family.</text>
</comment>
<feature type="domain" description="Urocanase C-terminal" evidence="12">
    <location>
        <begin position="461"/>
        <end position="667"/>
    </location>
</feature>
<comment type="catalytic activity">
    <reaction evidence="9">
        <text>4-imidazolone-5-propanoate = trans-urocanate + H2O</text>
        <dbReference type="Rhea" id="RHEA:13101"/>
        <dbReference type="ChEBI" id="CHEBI:15377"/>
        <dbReference type="ChEBI" id="CHEBI:17771"/>
        <dbReference type="ChEBI" id="CHEBI:77893"/>
        <dbReference type="EC" id="4.2.1.49"/>
    </reaction>
</comment>
<keyword evidence="14" id="KW-1185">Reference proteome</keyword>
<dbReference type="InterPro" id="IPR055351">
    <property type="entry name" value="Urocanase"/>
</dbReference>
<reference evidence="15" key="1">
    <citation type="submission" date="2016-06" db="UniProtKB">
        <authorList>
            <consortium name="WormBaseParasite"/>
        </authorList>
    </citation>
    <scope>IDENTIFICATION</scope>
</reference>
<dbReference type="EC" id="4.2.1.49" evidence="4"/>
<organism evidence="15">
    <name type="scientific">Echinostoma caproni</name>
    <dbReference type="NCBI Taxonomy" id="27848"/>
    <lineage>
        <taxon>Eukaryota</taxon>
        <taxon>Metazoa</taxon>
        <taxon>Spiralia</taxon>
        <taxon>Lophotrochozoa</taxon>
        <taxon>Platyhelminthes</taxon>
        <taxon>Trematoda</taxon>
        <taxon>Digenea</taxon>
        <taxon>Plagiorchiida</taxon>
        <taxon>Echinostomata</taxon>
        <taxon>Echinostomatoidea</taxon>
        <taxon>Echinostomatidae</taxon>
        <taxon>Echinostoma</taxon>
    </lineage>
</organism>
<evidence type="ECO:0000256" key="4">
    <source>
        <dbReference type="ARBA" id="ARBA00011992"/>
    </source>
</evidence>
<evidence type="ECO:0000259" key="11">
    <source>
        <dbReference type="Pfam" id="PF17391"/>
    </source>
</evidence>
<dbReference type="HAMAP" id="MF_00577">
    <property type="entry name" value="HutU"/>
    <property type="match status" value="1"/>
</dbReference>
<dbReference type="SUPFAM" id="SSF111326">
    <property type="entry name" value="Urocanase"/>
    <property type="match status" value="1"/>
</dbReference>
<evidence type="ECO:0000256" key="3">
    <source>
        <dbReference type="ARBA" id="ARBA00007578"/>
    </source>
</evidence>
<feature type="domain" description="Urocanase N-terminal" evidence="11">
    <location>
        <begin position="87"/>
        <end position="212"/>
    </location>
</feature>
<evidence type="ECO:0000313" key="15">
    <source>
        <dbReference type="WBParaSite" id="ECPE_0000342601-mRNA-1"/>
    </source>
</evidence>
<protein>
    <recommendedName>
        <fullName evidence="4">urocanate hydratase</fullName>
        <ecNumber evidence="4">4.2.1.49</ecNumber>
    </recommendedName>
    <alternativeName>
        <fullName evidence="8">Imidazolonepropionate hydrolase</fullName>
    </alternativeName>
</protein>
<evidence type="ECO:0000256" key="6">
    <source>
        <dbReference type="ARBA" id="ARBA00023027"/>
    </source>
</evidence>
<dbReference type="Pfam" id="PF01175">
    <property type="entry name" value="Urocanase"/>
    <property type="match status" value="1"/>
</dbReference>
<dbReference type="Pfam" id="PF17392">
    <property type="entry name" value="Urocanase_C"/>
    <property type="match status" value="1"/>
</dbReference>
<sequence length="706" mass="78777">MIDLSVLAKGLPLNPLPELRPRDPTIPHAPNLCPQLDEDEKALALANALRYIPSELHDQLALEFAHELATYGHIYMYRFRPDPALLKAHPIGQYPAKCVEAAAIMLMICNNLDREVAQFSDELVTYGGNGQVFSNWAQFWLVMKALSRLTSKQTLVLYSGHPAGLFPSHTLAPRMVITNGMLVPRPGLQKGYQKLFALGVTQYGQMTAGSFCYIGSQGIVHGTTLTILNAFRRHMGSRLEHGSYHTNDDFIRGKVFLSSGLGGMSGAQAKAAVIIGCVGVIAEVSEQALNKRFVQGWLTERVDNLEKLMERIRQRRKEKRAVSIGYLGNIVDVWQQLVKEYRQTGELLVDIASDQTSCHNPFHGGYYPCGYSYEAARKLMREDSNTFRKAVENSLRVQVAAINEMTKAGVYFFDYGNAFLLQAKLAGADLEPTEEQLKEAKELRIIREFRYPSYVQDIMGDIFSMGFGPFRWVCTSGLPEDLRTTDKLAEEQYQRLSSRADLPLPIRQQFEDNLRWIKNADRHNLVVGSQARILYSDEDGRVAIAEAFNDAIAKGLLHGPVVLSRDHHDVSGTDSPYRETANIYDGSAVCADMSVHNVIGDAMRGASWVSLHNGGGVGWGEVMNGGFGLVLDGTPEALEKARRMLSWDVTNGIVRRAWAGHPLAKLTLQYREKVHPADPEDAFEPLLPERVQDLRLLEVALKKAYQ</sequence>
<reference evidence="13 14" key="2">
    <citation type="submission" date="2018-11" db="EMBL/GenBank/DDBJ databases">
        <authorList>
            <consortium name="Pathogen Informatics"/>
        </authorList>
    </citation>
    <scope>NUCLEOTIDE SEQUENCE [LARGE SCALE GENOMIC DNA]</scope>
    <source>
        <strain evidence="13 14">Egypt</strain>
    </source>
</reference>
<dbReference type="OrthoDB" id="194468at2759"/>
<evidence type="ECO:0000256" key="2">
    <source>
        <dbReference type="ARBA" id="ARBA00004794"/>
    </source>
</evidence>
<dbReference type="UniPathway" id="UPA00379">
    <property type="reaction ID" value="UER00550"/>
</dbReference>
<keyword evidence="7" id="KW-0456">Lyase</keyword>
<dbReference type="Gene3D" id="3.40.1770.10">
    <property type="entry name" value="Urocanase superfamily"/>
    <property type="match status" value="2"/>
</dbReference>
<feature type="domain" description="Urocanase Rossmann-like" evidence="10">
    <location>
        <begin position="215"/>
        <end position="458"/>
    </location>
</feature>
<proteinExistence type="inferred from homology"/>
<dbReference type="InterPro" id="IPR023636">
    <property type="entry name" value="Urocanase_CS"/>
</dbReference>
<dbReference type="PANTHER" id="PTHR12216">
    <property type="entry name" value="UROCANATE HYDRATASE"/>
    <property type="match status" value="1"/>
</dbReference>
<evidence type="ECO:0000313" key="13">
    <source>
        <dbReference type="EMBL" id="VDP69473.1"/>
    </source>
</evidence>
<dbReference type="InterPro" id="IPR035085">
    <property type="entry name" value="Urocanase_Rossmann-like"/>
</dbReference>
<dbReference type="PIRSF" id="PIRSF001423">
    <property type="entry name" value="Urocanate_hydrat"/>
    <property type="match status" value="1"/>
</dbReference>
<gene>
    <name evidence="13" type="ORF">ECPE_LOCUS3423</name>
</gene>
<name>A0A183A8Y8_9TREM</name>
<keyword evidence="5" id="KW-0369">Histidine metabolism</keyword>
<evidence type="ECO:0000259" key="10">
    <source>
        <dbReference type="Pfam" id="PF01175"/>
    </source>
</evidence>
<evidence type="ECO:0000313" key="14">
    <source>
        <dbReference type="Proteomes" id="UP000272942"/>
    </source>
</evidence>
<dbReference type="Proteomes" id="UP000272942">
    <property type="component" value="Unassembled WGS sequence"/>
</dbReference>
<accession>A0A183A8Y8</accession>
<dbReference type="EMBL" id="UZAN01040384">
    <property type="protein sequence ID" value="VDP69473.1"/>
    <property type="molecule type" value="Genomic_DNA"/>
</dbReference>
<dbReference type="GO" id="GO:0016153">
    <property type="term" value="F:urocanate hydratase activity"/>
    <property type="evidence" value="ECO:0007669"/>
    <property type="project" value="UniProtKB-EC"/>
</dbReference>
<dbReference type="NCBIfam" id="NF003820">
    <property type="entry name" value="PRK05414.1"/>
    <property type="match status" value="1"/>
</dbReference>
<dbReference type="Gene3D" id="3.40.50.10730">
    <property type="entry name" value="Urocanase like domains"/>
    <property type="match status" value="1"/>
</dbReference>
<evidence type="ECO:0000256" key="7">
    <source>
        <dbReference type="ARBA" id="ARBA00023239"/>
    </source>
</evidence>
<dbReference type="PROSITE" id="PS01233">
    <property type="entry name" value="UROCANASE"/>
    <property type="match status" value="1"/>
</dbReference>
<evidence type="ECO:0000256" key="8">
    <source>
        <dbReference type="ARBA" id="ARBA00031640"/>
    </source>
</evidence>
<dbReference type="GO" id="GO:0019556">
    <property type="term" value="P:L-histidine catabolic process to glutamate and formamide"/>
    <property type="evidence" value="ECO:0007669"/>
    <property type="project" value="UniProtKB-UniPathway"/>
</dbReference>
<dbReference type="WBParaSite" id="ECPE_0000342601-mRNA-1">
    <property type="protein sequence ID" value="ECPE_0000342601-mRNA-1"/>
    <property type="gene ID" value="ECPE_0000342601"/>
</dbReference>
<dbReference type="InterPro" id="IPR035401">
    <property type="entry name" value="Urocanase_C"/>
</dbReference>
<evidence type="ECO:0000256" key="1">
    <source>
        <dbReference type="ARBA" id="ARBA00001911"/>
    </source>
</evidence>
<dbReference type="GO" id="GO:0019557">
    <property type="term" value="P:L-histidine catabolic process to glutamate and formate"/>
    <property type="evidence" value="ECO:0007669"/>
    <property type="project" value="UniProtKB-UniPathway"/>
</dbReference>
<evidence type="ECO:0000256" key="5">
    <source>
        <dbReference type="ARBA" id="ARBA00022808"/>
    </source>
</evidence>
<dbReference type="PANTHER" id="PTHR12216:SF3">
    <property type="entry name" value="UROCANATE HYDRATASE"/>
    <property type="match status" value="1"/>
</dbReference>
<evidence type="ECO:0000259" key="12">
    <source>
        <dbReference type="Pfam" id="PF17392"/>
    </source>
</evidence>
<comment type="pathway">
    <text evidence="2">Amino-acid degradation; L-histidine degradation into L-glutamate; N-formimidoyl-L-glutamate from L-histidine: step 2/3.</text>
</comment>
<dbReference type="InterPro" id="IPR036190">
    <property type="entry name" value="Urocanase_sf"/>
</dbReference>
<dbReference type="Pfam" id="PF17391">
    <property type="entry name" value="Urocanase_N"/>
    <property type="match status" value="1"/>
</dbReference>